<accession>A0A545V5G3</accession>
<name>A0A545V5G3_9HYPO</name>
<protein>
    <submittedName>
        <fullName evidence="1">Uncharacterized protein</fullName>
    </submittedName>
</protein>
<sequence>MQMVQCRGAGSSKMGANATTPIRQELADVGTCRQLCQRVPAEHVLTQYWP</sequence>
<comment type="caution">
    <text evidence="1">The sequence shown here is derived from an EMBL/GenBank/DDBJ whole genome shotgun (WGS) entry which is preliminary data.</text>
</comment>
<gene>
    <name evidence="1" type="ORF">IF1G_04186</name>
</gene>
<proteinExistence type="predicted"/>
<dbReference type="AlphaFoldDB" id="A0A545V5G3"/>
<reference evidence="1 2" key="1">
    <citation type="journal article" date="2019" name="Appl. Microbiol. Biotechnol.">
        <title>Genome sequence of Isaria javanica and comparative genome analysis insights into family S53 peptidase evolution in fungal entomopathogens.</title>
        <authorList>
            <person name="Lin R."/>
            <person name="Zhang X."/>
            <person name="Xin B."/>
            <person name="Zou M."/>
            <person name="Gao Y."/>
            <person name="Qin F."/>
            <person name="Hu Q."/>
            <person name="Xie B."/>
            <person name="Cheng X."/>
        </authorList>
    </citation>
    <scope>NUCLEOTIDE SEQUENCE [LARGE SCALE GENOMIC DNA]</scope>
    <source>
        <strain evidence="1 2">IJ1G</strain>
    </source>
</reference>
<evidence type="ECO:0000313" key="1">
    <source>
        <dbReference type="EMBL" id="TQV96946.1"/>
    </source>
</evidence>
<evidence type="ECO:0000313" key="2">
    <source>
        <dbReference type="Proteomes" id="UP000315783"/>
    </source>
</evidence>
<organism evidence="1 2">
    <name type="scientific">Cordyceps javanica</name>
    <dbReference type="NCBI Taxonomy" id="43265"/>
    <lineage>
        <taxon>Eukaryota</taxon>
        <taxon>Fungi</taxon>
        <taxon>Dikarya</taxon>
        <taxon>Ascomycota</taxon>
        <taxon>Pezizomycotina</taxon>
        <taxon>Sordariomycetes</taxon>
        <taxon>Hypocreomycetidae</taxon>
        <taxon>Hypocreales</taxon>
        <taxon>Cordycipitaceae</taxon>
        <taxon>Cordyceps</taxon>
    </lineage>
</organism>
<keyword evidence="2" id="KW-1185">Reference proteome</keyword>
<dbReference type="Proteomes" id="UP000315783">
    <property type="component" value="Unassembled WGS sequence"/>
</dbReference>
<dbReference type="EMBL" id="SPUK01000005">
    <property type="protein sequence ID" value="TQV96946.1"/>
    <property type="molecule type" value="Genomic_DNA"/>
</dbReference>